<feature type="region of interest" description="Disordered" evidence="1">
    <location>
        <begin position="395"/>
        <end position="442"/>
    </location>
</feature>
<feature type="signal peptide" evidence="2">
    <location>
        <begin position="1"/>
        <end position="21"/>
    </location>
</feature>
<accession>A0A849SH72</accession>
<feature type="region of interest" description="Disordered" evidence="1">
    <location>
        <begin position="315"/>
        <end position="334"/>
    </location>
</feature>
<feature type="chain" id="PRO_5033029841" evidence="2">
    <location>
        <begin position="22"/>
        <end position="950"/>
    </location>
</feature>
<reference evidence="3 4" key="1">
    <citation type="submission" date="2020-04" db="EMBL/GenBank/DDBJ databases">
        <title>Metagenomic profiling of ammonia- and methane-oxidizing microorganisms in a Dutch drinking water treatment plant.</title>
        <authorList>
            <person name="Poghosyan L."/>
            <person name="Leucker S."/>
        </authorList>
    </citation>
    <scope>NUCLEOTIDE SEQUENCE [LARGE SCALE GENOMIC DNA]</scope>
    <source>
        <strain evidence="3">S-RSF-IL-03</strain>
    </source>
</reference>
<keyword evidence="2" id="KW-0732">Signal</keyword>
<gene>
    <name evidence="3" type="ORF">HOP12_07025</name>
</gene>
<sequence>MRPTRILLSLALALFAAGATASHGFAQSPPFVSISLLPQPSYYPADWQVTHTLAEMKVYNPMSEDIECQFRVVVSQDGSSATTTETRRFPNGLNTYKTPQLCNWRGLQFNGAMAKSVARTGHLSESYVFLSVYLENCVLAISRTPVQSVSASTGFLVSVPSPPALRSPAEGSESHLPNPVFSWTPVFMSDGAQVLYRFRLVRVLPGQTPRQAIELNRAEFETITRSTGNFSYPTAAPRLQNDWRYAWRVQSVHGASNWLPGMPQSQVYTPVGSNDGLSEIFAFTWRGGGDPGRAVSNVTASRELDAWGDAKLATITGAGADPRPWSRDRVAGGGRAEATLATDASPALADASRSAVPVWWATMLDADGGQARRSEWFERRAQARELAGATAIENAAEGASAPEQASSTTAQAASTDGGAPVTSPALGGDPNTVPLPTAPDETTSSWAKLIGSVSVSGDVYGHEGGGPSAQPNRNGRMNAGMTLSMLGGRMNLPLDALVSDNRVAVSHSINQFGINPQWAWGGLLAGHFAPRYSNLTLADATVLGGGGEVTRGSWRVGGLSGRVRQSLRADSANAFQGQYARHVNAGRIGNANVLQTAVEVAVMEARDDEGSLPSTDSLTRATVQSNGVLGLRARRMLFDSTLVLQAEGAWSRYRRDLRSNGDNLYGRAVTIQLSRDTPLSGIGGRLDYLNGGFVNLGNAALASDRMESQLNGRHALFNGLLDVSANAGIRDDNLSRTLGARTRRALLGTHLGWRPPRGLGAEFELGWVSGNSEASLNRPELGDVTRNLMFSPRFTWGSEAIAHTISASYSLQRLEYSGDGALELSNGRNTIVVGSYQGIVSRTLTLLMSGSYFLYDLGTSVTETGTAGPGVNLNLFSGRLQSTVQLQFTQTRIGGIGIERELAPTIEAHYQVAGRHSVFVRAGYRRYRVGNPLGSDFDDRQATIEYSAGL</sequence>
<evidence type="ECO:0000256" key="1">
    <source>
        <dbReference type="SAM" id="MobiDB-lite"/>
    </source>
</evidence>
<name>A0A849SH72_UNCEI</name>
<evidence type="ECO:0000313" key="4">
    <source>
        <dbReference type="Proteomes" id="UP000580839"/>
    </source>
</evidence>
<protein>
    <submittedName>
        <fullName evidence="3">Uncharacterized protein</fullName>
    </submittedName>
</protein>
<evidence type="ECO:0000256" key="2">
    <source>
        <dbReference type="SAM" id="SignalP"/>
    </source>
</evidence>
<evidence type="ECO:0000313" key="3">
    <source>
        <dbReference type="EMBL" id="NOT33906.1"/>
    </source>
</evidence>
<comment type="caution">
    <text evidence="3">The sequence shown here is derived from an EMBL/GenBank/DDBJ whole genome shotgun (WGS) entry which is preliminary data.</text>
</comment>
<dbReference type="Proteomes" id="UP000580839">
    <property type="component" value="Unassembled WGS sequence"/>
</dbReference>
<feature type="compositionally biased region" description="Low complexity" evidence="1">
    <location>
        <begin position="399"/>
        <end position="415"/>
    </location>
</feature>
<dbReference type="AlphaFoldDB" id="A0A849SH72"/>
<dbReference type="EMBL" id="JABFRW010000078">
    <property type="protein sequence ID" value="NOT33906.1"/>
    <property type="molecule type" value="Genomic_DNA"/>
</dbReference>
<organism evidence="3 4">
    <name type="scientific">Eiseniibacteriota bacterium</name>
    <dbReference type="NCBI Taxonomy" id="2212470"/>
    <lineage>
        <taxon>Bacteria</taxon>
        <taxon>Candidatus Eiseniibacteriota</taxon>
    </lineage>
</organism>
<proteinExistence type="predicted"/>